<comment type="caution">
    <text evidence="2">The sequence shown here is derived from an EMBL/GenBank/DDBJ whole genome shotgun (WGS) entry which is preliminary data.</text>
</comment>
<dbReference type="InterPro" id="IPR052567">
    <property type="entry name" value="OP_Dioxygenase"/>
</dbReference>
<dbReference type="SUPFAM" id="SSF109604">
    <property type="entry name" value="HD-domain/PDEase-like"/>
    <property type="match status" value="1"/>
</dbReference>
<name>A0A4S8QAI8_9ACTN</name>
<keyword evidence="3" id="KW-1185">Reference proteome</keyword>
<dbReference type="Proteomes" id="UP000308760">
    <property type="component" value="Unassembled WGS sequence"/>
</dbReference>
<accession>A0A4S8QAI8</accession>
<sequence length="192" mass="22151">MDRATLDDWMHVGRELRKEQAGVGPAILAMLSSLESRVSGFAVNQLNHALQTATRAERAGADDEVVISALCHDIGKVISVPNHPAIGAEILRPYVREECYWVLRTHQDFQGRHYYGLLGRNPDERDKYRDEPWYDLAVQFTDEWDQTSFDPEYEVYPLDHFRDRVLDVFAEPRHFPRVLVGLVTDEEEEAQP</sequence>
<dbReference type="PANTHER" id="PTHR40202">
    <property type="match status" value="1"/>
</dbReference>
<evidence type="ECO:0000259" key="1">
    <source>
        <dbReference type="Pfam" id="PF01966"/>
    </source>
</evidence>
<dbReference type="PANTHER" id="PTHR40202:SF1">
    <property type="entry name" value="HD DOMAIN-CONTAINING PROTEIN"/>
    <property type="match status" value="1"/>
</dbReference>
<evidence type="ECO:0000313" key="2">
    <source>
        <dbReference type="EMBL" id="THV41513.1"/>
    </source>
</evidence>
<reference evidence="3" key="1">
    <citation type="submission" date="2019-04" db="EMBL/GenBank/DDBJ databases">
        <title>Nocardioides xinjiangensis sp. nov.</title>
        <authorList>
            <person name="Liu S."/>
        </authorList>
    </citation>
    <scope>NUCLEOTIDE SEQUENCE [LARGE SCALE GENOMIC DNA]</scope>
    <source>
        <strain evidence="3">18</strain>
    </source>
</reference>
<dbReference type="Pfam" id="PF01966">
    <property type="entry name" value="HD"/>
    <property type="match status" value="1"/>
</dbReference>
<organism evidence="2 3">
    <name type="scientific">Glycomyces buryatensis</name>
    <dbReference type="NCBI Taxonomy" id="2570927"/>
    <lineage>
        <taxon>Bacteria</taxon>
        <taxon>Bacillati</taxon>
        <taxon>Actinomycetota</taxon>
        <taxon>Actinomycetes</taxon>
        <taxon>Glycomycetales</taxon>
        <taxon>Glycomycetaceae</taxon>
        <taxon>Glycomyces</taxon>
    </lineage>
</organism>
<reference evidence="2 3" key="2">
    <citation type="submission" date="2019-05" db="EMBL/GenBank/DDBJ databases">
        <title>Glycomyces buryatensis sp. nov.</title>
        <authorList>
            <person name="Nikitina E."/>
        </authorList>
    </citation>
    <scope>NUCLEOTIDE SEQUENCE [LARGE SCALE GENOMIC DNA]</scope>
    <source>
        <strain evidence="2 3">18</strain>
    </source>
</reference>
<dbReference type="InterPro" id="IPR003607">
    <property type="entry name" value="HD/PDEase_dom"/>
</dbReference>
<dbReference type="CDD" id="cd00077">
    <property type="entry name" value="HDc"/>
    <property type="match status" value="1"/>
</dbReference>
<dbReference type="Gene3D" id="1.10.3210.10">
    <property type="entry name" value="Hypothetical protein af1432"/>
    <property type="match status" value="1"/>
</dbReference>
<dbReference type="OrthoDB" id="9802857at2"/>
<evidence type="ECO:0000313" key="3">
    <source>
        <dbReference type="Proteomes" id="UP000308760"/>
    </source>
</evidence>
<protein>
    <submittedName>
        <fullName evidence="2">HD domain-containing protein</fullName>
    </submittedName>
</protein>
<gene>
    <name evidence="2" type="ORF">FAB82_11195</name>
</gene>
<dbReference type="EMBL" id="STGY01000043">
    <property type="protein sequence ID" value="THV41513.1"/>
    <property type="molecule type" value="Genomic_DNA"/>
</dbReference>
<proteinExistence type="predicted"/>
<dbReference type="AlphaFoldDB" id="A0A4S8QAI8"/>
<feature type="domain" description="HD" evidence="1">
    <location>
        <begin position="47"/>
        <end position="145"/>
    </location>
</feature>
<dbReference type="InterPro" id="IPR006674">
    <property type="entry name" value="HD_domain"/>
</dbReference>